<dbReference type="GO" id="GO:0000380">
    <property type="term" value="P:alternative mRNA splicing, via spliceosome"/>
    <property type="evidence" value="ECO:0007669"/>
    <property type="project" value="TreeGrafter"/>
</dbReference>
<dbReference type="PANTHER" id="PTHR21737">
    <property type="entry name" value="POLYGLUTAMINE BINDING PROTEIN 1/MARVEL MEMBRANE-ASSOCIATING DOMAIN CONTAINING 3"/>
    <property type="match status" value="1"/>
</dbReference>
<comment type="subcellular location">
    <subcellularLocation>
        <location evidence="2">Cytoplasmic granule</location>
    </subcellularLocation>
    <subcellularLocation>
        <location evidence="1">Nucleus speckle</location>
    </subcellularLocation>
</comment>
<evidence type="ECO:0000256" key="6">
    <source>
        <dbReference type="ARBA" id="ARBA00022664"/>
    </source>
</evidence>
<evidence type="ECO:0000256" key="1">
    <source>
        <dbReference type="ARBA" id="ARBA00004324"/>
    </source>
</evidence>
<evidence type="ECO:0000256" key="13">
    <source>
        <dbReference type="ARBA" id="ARBA00042167"/>
    </source>
</evidence>
<dbReference type="Gene3D" id="3.40.30.10">
    <property type="entry name" value="Glutaredoxin"/>
    <property type="match status" value="1"/>
</dbReference>
<keyword evidence="12" id="KW-0539">Nucleus</keyword>
<dbReference type="AlphaFoldDB" id="A0A9P0D1X1"/>
<keyword evidence="4" id="KW-0597">Phosphoprotein</keyword>
<reference evidence="17" key="1">
    <citation type="submission" date="2022-01" db="EMBL/GenBank/DDBJ databases">
        <authorList>
            <person name="King R."/>
        </authorList>
    </citation>
    <scope>NUCLEOTIDE SEQUENCE</scope>
</reference>
<dbReference type="OrthoDB" id="42462at2759"/>
<feature type="region of interest" description="Disordered" evidence="15">
    <location>
        <begin position="111"/>
        <end position="266"/>
    </location>
</feature>
<dbReference type="GO" id="GO:0005737">
    <property type="term" value="C:cytoplasm"/>
    <property type="evidence" value="ECO:0007669"/>
    <property type="project" value="TreeGrafter"/>
</dbReference>
<sequence>MPLPAALLAKLNKRGIVTGKQKPTEHVSKKQDFKGFSICPNKSNIYHECNVWCETHWKGVSTPDPKYYKNMQKLLSKYPLPMNWTEVFDKGIGRYYYWNMENDLVSWLPPKHPKSLKCQSAAKLRENRLKMKEREGRLEKEKEVDRTKERERDRDRDRSSDDEERPYRSKHSDRRDRERDRGRERDKERDDRRKRREERYKKRKDEIDPMDPAAYSDVPQGGWSEGLETNKGRADNTASGVLYQQRPYPAPGEVLAANKEKSKKDK</sequence>
<dbReference type="SUPFAM" id="SSF51045">
    <property type="entry name" value="WW domain"/>
    <property type="match status" value="1"/>
</dbReference>
<feature type="compositionally biased region" description="Basic and acidic residues" evidence="15">
    <location>
        <begin position="173"/>
        <end position="207"/>
    </location>
</feature>
<evidence type="ECO:0000256" key="9">
    <source>
        <dbReference type="ARBA" id="ARBA00023015"/>
    </source>
</evidence>
<dbReference type="SMART" id="SM00456">
    <property type="entry name" value="WW"/>
    <property type="match status" value="1"/>
</dbReference>
<evidence type="ECO:0000256" key="14">
    <source>
        <dbReference type="ARBA" id="ARBA00046362"/>
    </source>
</evidence>
<protein>
    <recommendedName>
        <fullName evidence="3">Polyglutamine-binding protein 1</fullName>
    </recommendedName>
    <alternativeName>
        <fullName evidence="13">Polyglutamine tract-binding protein 1</fullName>
    </alternativeName>
</protein>
<evidence type="ECO:0000256" key="15">
    <source>
        <dbReference type="SAM" id="MobiDB-lite"/>
    </source>
</evidence>
<evidence type="ECO:0000256" key="4">
    <source>
        <dbReference type="ARBA" id="ARBA00022553"/>
    </source>
</evidence>
<dbReference type="GO" id="GO:0016607">
    <property type="term" value="C:nuclear speck"/>
    <property type="evidence" value="ECO:0007669"/>
    <property type="project" value="UniProtKB-SubCell"/>
</dbReference>
<keyword evidence="7" id="KW-0677">Repeat</keyword>
<evidence type="ECO:0000256" key="2">
    <source>
        <dbReference type="ARBA" id="ARBA00004463"/>
    </source>
</evidence>
<dbReference type="InterPro" id="IPR036020">
    <property type="entry name" value="WW_dom_sf"/>
</dbReference>
<evidence type="ECO:0000256" key="8">
    <source>
        <dbReference type="ARBA" id="ARBA00022859"/>
    </source>
</evidence>
<evidence type="ECO:0000256" key="3">
    <source>
        <dbReference type="ARBA" id="ARBA00021117"/>
    </source>
</evidence>
<dbReference type="Proteomes" id="UP001153636">
    <property type="component" value="Chromosome 5"/>
</dbReference>
<evidence type="ECO:0000256" key="10">
    <source>
        <dbReference type="ARBA" id="ARBA00023163"/>
    </source>
</evidence>
<feature type="compositionally biased region" description="Basic and acidic residues" evidence="15">
    <location>
        <begin position="123"/>
        <end position="159"/>
    </location>
</feature>
<keyword evidence="11" id="KW-0508">mRNA splicing</keyword>
<evidence type="ECO:0000256" key="12">
    <source>
        <dbReference type="ARBA" id="ARBA00023242"/>
    </source>
</evidence>
<proteinExistence type="predicted"/>
<keyword evidence="5" id="KW-0399">Innate immunity</keyword>
<dbReference type="PROSITE" id="PS50020">
    <property type="entry name" value="WW_DOMAIN_2"/>
    <property type="match status" value="1"/>
</dbReference>
<keyword evidence="10" id="KW-0804">Transcription</keyword>
<dbReference type="GO" id="GO:0045087">
    <property type="term" value="P:innate immune response"/>
    <property type="evidence" value="ECO:0007669"/>
    <property type="project" value="UniProtKB-KW"/>
</dbReference>
<dbReference type="Gene3D" id="2.20.70.10">
    <property type="match status" value="1"/>
</dbReference>
<dbReference type="PANTHER" id="PTHR21737:SF3">
    <property type="entry name" value="POLYGLUTAMINE-BINDING PROTEIN 1"/>
    <property type="match status" value="1"/>
</dbReference>
<dbReference type="EMBL" id="OV651817">
    <property type="protein sequence ID" value="CAH1110353.1"/>
    <property type="molecule type" value="Genomic_DNA"/>
</dbReference>
<evidence type="ECO:0000259" key="16">
    <source>
        <dbReference type="PROSITE" id="PS50020"/>
    </source>
</evidence>
<evidence type="ECO:0000256" key="11">
    <source>
        <dbReference type="ARBA" id="ARBA00023187"/>
    </source>
</evidence>
<evidence type="ECO:0000256" key="7">
    <source>
        <dbReference type="ARBA" id="ARBA00022737"/>
    </source>
</evidence>
<name>A0A9P0D1X1_9CUCU</name>
<evidence type="ECO:0000256" key="5">
    <source>
        <dbReference type="ARBA" id="ARBA00022588"/>
    </source>
</evidence>
<dbReference type="InterPro" id="IPR001202">
    <property type="entry name" value="WW_dom"/>
</dbReference>
<keyword evidence="18" id="KW-1185">Reference proteome</keyword>
<dbReference type="GO" id="GO:0043021">
    <property type="term" value="F:ribonucleoprotein complex binding"/>
    <property type="evidence" value="ECO:0007669"/>
    <property type="project" value="TreeGrafter"/>
</dbReference>
<evidence type="ECO:0000313" key="18">
    <source>
        <dbReference type="Proteomes" id="UP001153636"/>
    </source>
</evidence>
<keyword evidence="6" id="KW-0507">mRNA processing</keyword>
<gene>
    <name evidence="17" type="ORF">PSYICH_LOCUS11214</name>
</gene>
<comment type="subunit">
    <text evidence="14">Interacts with POU3F2/Brn-2, ATXN1, TXNL4A, HTT and AR. Interaction with ATXN1 correlates positively with the length of the polyglutamine tract. Interacts with RNA polymerase II large subunit in a phosphorylation-dependent manner. Forms a ternary complex with ATXN1 mutant and phosphorylated RNA polymerase II. Interacts (via C-terminus) with TXNL4A and CD2BP2. Interacts (via WW domain) with ATN1 and SF3B1, and may interact with additional splice factors. Interacts (via WW domain) with WBP11; Leading to reduce interaction between PQBP1 and TXNL4A. Interacts with CAPRIN1. Interacts with DDX1. Interacts with SFPQ. Interacts with KHSRP.</text>
</comment>
<organism evidence="17 18">
    <name type="scientific">Psylliodes chrysocephalus</name>
    <dbReference type="NCBI Taxonomy" id="3402493"/>
    <lineage>
        <taxon>Eukaryota</taxon>
        <taxon>Metazoa</taxon>
        <taxon>Ecdysozoa</taxon>
        <taxon>Arthropoda</taxon>
        <taxon>Hexapoda</taxon>
        <taxon>Insecta</taxon>
        <taxon>Pterygota</taxon>
        <taxon>Neoptera</taxon>
        <taxon>Endopterygota</taxon>
        <taxon>Coleoptera</taxon>
        <taxon>Polyphaga</taxon>
        <taxon>Cucujiformia</taxon>
        <taxon>Chrysomeloidea</taxon>
        <taxon>Chrysomelidae</taxon>
        <taxon>Galerucinae</taxon>
        <taxon>Alticini</taxon>
        <taxon>Psylliodes</taxon>
    </lineage>
</organism>
<keyword evidence="9" id="KW-0805">Transcription regulation</keyword>
<keyword evidence="8" id="KW-0391">Immunity</keyword>
<evidence type="ECO:0000313" key="17">
    <source>
        <dbReference type="EMBL" id="CAH1110353.1"/>
    </source>
</evidence>
<accession>A0A9P0D1X1</accession>
<feature type="domain" description="WW" evidence="16">
    <location>
        <begin position="78"/>
        <end position="112"/>
    </location>
</feature>